<comment type="function">
    <text evidence="1">Forms oxaloacetate, a four-carbon dicarboxylic acid source for the tricarboxylic acid cycle.</text>
</comment>
<comment type="caution">
    <text evidence="4">The sequence shown here is derived from an EMBL/GenBank/DDBJ whole genome shotgun (WGS) entry which is preliminary data.</text>
</comment>
<evidence type="ECO:0000256" key="2">
    <source>
        <dbReference type="ARBA" id="ARBA00022419"/>
    </source>
</evidence>
<dbReference type="InterPro" id="IPR015813">
    <property type="entry name" value="Pyrv/PenolPyrv_kinase-like_dom"/>
</dbReference>
<dbReference type="PROSITE" id="PS00393">
    <property type="entry name" value="PEPCASE_2"/>
    <property type="match status" value="1"/>
</dbReference>
<dbReference type="GO" id="GO:0008964">
    <property type="term" value="F:phosphoenolpyruvate carboxylase activity"/>
    <property type="evidence" value="ECO:0007669"/>
    <property type="project" value="InterPro"/>
</dbReference>
<dbReference type="AlphaFoldDB" id="A0A4R2E5D9"/>
<evidence type="ECO:0000256" key="3">
    <source>
        <dbReference type="PROSITE-ProRule" id="PRU10112"/>
    </source>
</evidence>
<reference evidence="4 5" key="1">
    <citation type="submission" date="2019-03" db="EMBL/GenBank/DDBJ databases">
        <title>Genomic Encyclopedia of Archaeal and Bacterial Type Strains, Phase II (KMG-II): from individual species to whole genera.</title>
        <authorList>
            <person name="Goeker M."/>
        </authorList>
    </citation>
    <scope>NUCLEOTIDE SEQUENCE [LARGE SCALE GENOMIC DNA]</scope>
    <source>
        <strain evidence="4 5">RL-C</strain>
    </source>
</reference>
<dbReference type="PANTHER" id="PTHR30523:SF32">
    <property type="entry name" value="PHOSPHOENOLPYRUVATE CARBOXYLASE"/>
    <property type="match status" value="1"/>
</dbReference>
<keyword evidence="5" id="KW-1185">Reference proteome</keyword>
<organism evidence="4 5">
    <name type="scientific">Acetobacteroides hydrogenigenes</name>
    <dbReference type="NCBI Taxonomy" id="979970"/>
    <lineage>
        <taxon>Bacteria</taxon>
        <taxon>Pseudomonadati</taxon>
        <taxon>Bacteroidota</taxon>
        <taxon>Bacteroidia</taxon>
        <taxon>Bacteroidales</taxon>
        <taxon>Rikenellaceae</taxon>
        <taxon>Acetobacteroides</taxon>
    </lineage>
</organism>
<evidence type="ECO:0000313" key="4">
    <source>
        <dbReference type="EMBL" id="TCN62697.1"/>
    </source>
</evidence>
<protein>
    <recommendedName>
        <fullName evidence="2">Phosphoenolpyruvate carboxylase</fullName>
    </recommendedName>
</protein>
<dbReference type="GO" id="GO:0005829">
    <property type="term" value="C:cytosol"/>
    <property type="evidence" value="ECO:0007669"/>
    <property type="project" value="TreeGrafter"/>
</dbReference>
<evidence type="ECO:0000256" key="1">
    <source>
        <dbReference type="ARBA" id="ARBA00003670"/>
    </source>
</evidence>
<dbReference type="Proteomes" id="UP000294830">
    <property type="component" value="Unassembled WGS sequence"/>
</dbReference>
<dbReference type="Pfam" id="PF00311">
    <property type="entry name" value="PEPcase"/>
    <property type="match status" value="1"/>
</dbReference>
<dbReference type="RefSeq" id="WP_131840360.1">
    <property type="nucleotide sequence ID" value="NZ_SLWB01000018.1"/>
</dbReference>
<dbReference type="GO" id="GO:0015977">
    <property type="term" value="P:carbon fixation"/>
    <property type="evidence" value="ECO:0007669"/>
    <property type="project" value="InterPro"/>
</dbReference>
<dbReference type="OrthoDB" id="9768133at2"/>
<dbReference type="InterPro" id="IPR021135">
    <property type="entry name" value="PEP_COase"/>
</dbReference>
<dbReference type="PRINTS" id="PR00150">
    <property type="entry name" value="PEPCARBXLASE"/>
</dbReference>
<dbReference type="InterPro" id="IPR033129">
    <property type="entry name" value="PEPCASE_His_AS"/>
</dbReference>
<dbReference type="EMBL" id="SLWB01000018">
    <property type="protein sequence ID" value="TCN62697.1"/>
    <property type="molecule type" value="Genomic_DNA"/>
</dbReference>
<accession>A0A4R2E5D9</accession>
<dbReference type="Gene3D" id="1.20.1440.90">
    <property type="entry name" value="Phosphoenolpyruvate/pyruvate domain"/>
    <property type="match status" value="1"/>
</dbReference>
<gene>
    <name evidence="4" type="ORF">CLV25_11823</name>
</gene>
<keyword evidence="4" id="KW-0670">Pyruvate</keyword>
<name>A0A4R2E5D9_9BACT</name>
<dbReference type="SUPFAM" id="SSF51621">
    <property type="entry name" value="Phosphoenolpyruvate/pyruvate domain"/>
    <property type="match status" value="1"/>
</dbReference>
<dbReference type="PANTHER" id="PTHR30523">
    <property type="entry name" value="PHOSPHOENOLPYRUVATE CARBOXYLASE"/>
    <property type="match status" value="1"/>
</dbReference>
<feature type="active site" evidence="3">
    <location>
        <position position="562"/>
    </location>
</feature>
<evidence type="ECO:0000313" key="5">
    <source>
        <dbReference type="Proteomes" id="UP000294830"/>
    </source>
</evidence>
<dbReference type="GO" id="GO:0006099">
    <property type="term" value="P:tricarboxylic acid cycle"/>
    <property type="evidence" value="ECO:0007669"/>
    <property type="project" value="InterPro"/>
</dbReference>
<proteinExistence type="predicted"/>
<sequence length="902" mass="103212">MNSSQSPFQKITNDRNFILDCYMEMLSRINEHEVVSLIKSKPQDLSVLSHDFISSDKVIQSLSIYFQLMTLVEENGATQYRRRMENQENIFSIRGSWAEALKIWKDEGIDEEEMLDAIAQTHVIPVLTAHPTEAKRVTVIEIHRELYLLLVQRENVSLSTLEQYVIKEKIINLLERWWRTGEIYLEKPDVRDERANTIYYLSKVFPTVLEKSDQQLKGSWIEMGLNPNKIKNPDLFPKITFGSWVGGDRDGHPLVTPSITQETLLLHRSKALALIRSQLTTLAKRLSISATNTPVPYLLSEAIEKKLKALGEVGEKAVRRNSYEPWRQYVNLMLLLLDNTIAGNNADANALYRSSKVLAEDLKYLRDILIENGLKGIAEDLLFPIERTVSCFGFHLAKLDIRQNSTFHDKAISQILKTNGVNDFDFENWDEEKRVSFLNRALENNSPITDITVSYGPEADNVLDCYRVVRHHINQYGSDGIGSFIISMTRNLSDLLVVYLLMRETQLLNTSIRVVPLLETIEDLHHGPAILEKFLQHPVTRQRSSIISNKQEIMLGYSDSNKDGGTIASKWNLFKAEKELAAVGRQNGTDVYFFHGTGGTISRGGGKYHRFLESMPLNTVNGTVKITVQGESVAQQFGNPLTATYNINSLASGVAKQNILSKANAIEEAYPYDTMEFLAQKSFEHYRRLIEAPGFINFYSNVTCIDVLERSKIGSRPARRTGTRTLNDLRAIPWVFSWNLSRITITGWYGLGEALKQLKEEQPDAFNQLKKTINDWAFFKFLMIQTESNLILSNVEMMQLYANLDANVEEREVFMKKILTDYENGFKMVEELFDEPASIRRDGQYDSLTWREDKLKVLHNLHFKYLKQWRSIADEDSLDKEKLLTKLLSLINSLSSGLKKTG</sequence>